<feature type="region of interest" description="Disordered" evidence="1">
    <location>
        <begin position="72"/>
        <end position="105"/>
    </location>
</feature>
<evidence type="ECO:0000313" key="2">
    <source>
        <dbReference type="EMBL" id="KAK0165473.1"/>
    </source>
</evidence>
<gene>
    <name evidence="2" type="ORF">PV328_003980</name>
</gene>
<keyword evidence="3" id="KW-1185">Reference proteome</keyword>
<proteinExistence type="predicted"/>
<dbReference type="EMBL" id="JAQQBS010001422">
    <property type="protein sequence ID" value="KAK0165473.1"/>
    <property type="molecule type" value="Genomic_DNA"/>
</dbReference>
<accession>A0AA39KL33</accession>
<dbReference type="AlphaFoldDB" id="A0AA39KL33"/>
<comment type="caution">
    <text evidence="2">The sequence shown here is derived from an EMBL/GenBank/DDBJ whole genome shotgun (WGS) entry which is preliminary data.</text>
</comment>
<reference evidence="2" key="1">
    <citation type="journal article" date="2023" name="bioRxiv">
        <title>Scaffold-level genome assemblies of two parasitoid biocontrol wasps reveal the parthenogenesis mechanism and an associated novel virus.</title>
        <authorList>
            <person name="Inwood S."/>
            <person name="Skelly J."/>
            <person name="Guhlin J."/>
            <person name="Harrop T."/>
            <person name="Goldson S."/>
            <person name="Dearden P."/>
        </authorList>
    </citation>
    <scope>NUCLEOTIDE SEQUENCE</scope>
    <source>
        <strain evidence="2">Irish</strain>
        <tissue evidence="2">Whole body</tissue>
    </source>
</reference>
<protein>
    <submittedName>
        <fullName evidence="2">Uncharacterized protein</fullName>
    </submittedName>
</protein>
<reference evidence="2" key="2">
    <citation type="submission" date="2023-03" db="EMBL/GenBank/DDBJ databases">
        <authorList>
            <person name="Inwood S.N."/>
            <person name="Skelly J.G."/>
            <person name="Guhlin J."/>
            <person name="Harrop T.W.R."/>
            <person name="Goldson S.G."/>
            <person name="Dearden P.K."/>
        </authorList>
    </citation>
    <scope>NUCLEOTIDE SEQUENCE</scope>
    <source>
        <strain evidence="2">Irish</strain>
        <tissue evidence="2">Whole body</tissue>
    </source>
</reference>
<organism evidence="2 3">
    <name type="scientific">Microctonus aethiopoides</name>
    <dbReference type="NCBI Taxonomy" id="144406"/>
    <lineage>
        <taxon>Eukaryota</taxon>
        <taxon>Metazoa</taxon>
        <taxon>Ecdysozoa</taxon>
        <taxon>Arthropoda</taxon>
        <taxon>Hexapoda</taxon>
        <taxon>Insecta</taxon>
        <taxon>Pterygota</taxon>
        <taxon>Neoptera</taxon>
        <taxon>Endopterygota</taxon>
        <taxon>Hymenoptera</taxon>
        <taxon>Apocrita</taxon>
        <taxon>Ichneumonoidea</taxon>
        <taxon>Braconidae</taxon>
        <taxon>Euphorinae</taxon>
        <taxon>Microctonus</taxon>
    </lineage>
</organism>
<name>A0AA39KL33_9HYME</name>
<evidence type="ECO:0000313" key="3">
    <source>
        <dbReference type="Proteomes" id="UP001168990"/>
    </source>
</evidence>
<sequence>MKSDLAGASPVPQKIIGEEKLIEYGSNNHLNKEQPMIRKAIIGYIITHSKMNLTENDYNNIVRKKIWDLKKNKNSSVDEEEKKKESQQRATKNRIKKSNGELKNSEIVPLQKHHTDTSKNVGAELPAVNLGSETMHTKEIPMDIVPPTANLRAITNADRAASGISTVPIIPSLKI</sequence>
<dbReference type="Proteomes" id="UP001168990">
    <property type="component" value="Unassembled WGS sequence"/>
</dbReference>
<evidence type="ECO:0000256" key="1">
    <source>
        <dbReference type="SAM" id="MobiDB-lite"/>
    </source>
</evidence>